<proteinExistence type="predicted"/>
<reference evidence="1 2" key="1">
    <citation type="submission" date="2024-01" db="EMBL/GenBank/DDBJ databases">
        <title>Genome assemblies of Stephania.</title>
        <authorList>
            <person name="Yang L."/>
        </authorList>
    </citation>
    <scope>NUCLEOTIDE SEQUENCE [LARGE SCALE GENOMIC DNA]</scope>
    <source>
        <strain evidence="1">JXDWG</strain>
        <tissue evidence="1">Leaf</tissue>
    </source>
</reference>
<comment type="caution">
    <text evidence="1">The sequence shown here is derived from an EMBL/GenBank/DDBJ whole genome shotgun (WGS) entry which is preliminary data.</text>
</comment>
<accession>A0AAP0JUU1</accession>
<keyword evidence="2" id="KW-1185">Reference proteome</keyword>
<evidence type="ECO:0000313" key="2">
    <source>
        <dbReference type="Proteomes" id="UP001419268"/>
    </source>
</evidence>
<name>A0AAP0JUU1_9MAGN</name>
<dbReference type="EMBL" id="JBBNAG010000004">
    <property type="protein sequence ID" value="KAK9140646.1"/>
    <property type="molecule type" value="Genomic_DNA"/>
</dbReference>
<organism evidence="1 2">
    <name type="scientific">Stephania cephalantha</name>
    <dbReference type="NCBI Taxonomy" id="152367"/>
    <lineage>
        <taxon>Eukaryota</taxon>
        <taxon>Viridiplantae</taxon>
        <taxon>Streptophyta</taxon>
        <taxon>Embryophyta</taxon>
        <taxon>Tracheophyta</taxon>
        <taxon>Spermatophyta</taxon>
        <taxon>Magnoliopsida</taxon>
        <taxon>Ranunculales</taxon>
        <taxon>Menispermaceae</taxon>
        <taxon>Menispermoideae</taxon>
        <taxon>Cissampelideae</taxon>
        <taxon>Stephania</taxon>
    </lineage>
</organism>
<dbReference type="AlphaFoldDB" id="A0AAP0JUU1"/>
<protein>
    <submittedName>
        <fullName evidence="1">Uncharacterized protein</fullName>
    </submittedName>
</protein>
<evidence type="ECO:0000313" key="1">
    <source>
        <dbReference type="EMBL" id="KAK9140646.1"/>
    </source>
</evidence>
<sequence length="140" mass="15329">MPNRRLARLSAFLNNIMLTSSSSSSSLSSYSFLGLIVAMFECSTGSKIFVPSIIGLSSSSSILSLSPNTSNREDLPVESEEFVTFCPSSSKFLPCVDSPSFFVSVDSWPCNIHRHWWYLPLLVVVSDLPSSDFSHTPHGS</sequence>
<gene>
    <name evidence="1" type="ORF">Scep_010327</name>
</gene>
<dbReference type="Proteomes" id="UP001419268">
    <property type="component" value="Unassembled WGS sequence"/>
</dbReference>